<keyword evidence="1" id="KW-1133">Transmembrane helix</keyword>
<gene>
    <name evidence="2" type="ORF">LEP1GSC179_1782</name>
</gene>
<accession>A0A0E2BGB6</accession>
<evidence type="ECO:0000256" key="1">
    <source>
        <dbReference type="SAM" id="Phobius"/>
    </source>
</evidence>
<dbReference type="PROSITE" id="PS51257">
    <property type="entry name" value="PROKAR_LIPOPROTEIN"/>
    <property type="match status" value="1"/>
</dbReference>
<name>A0A0E2BGB6_9LEPT</name>
<keyword evidence="3" id="KW-1185">Reference proteome</keyword>
<dbReference type="NCBIfam" id="NF047803">
    <property type="entry name" value="LIC12338_lipo"/>
    <property type="match status" value="1"/>
</dbReference>
<proteinExistence type="predicted"/>
<reference evidence="2" key="1">
    <citation type="submission" date="2012-10" db="EMBL/GenBank/DDBJ databases">
        <authorList>
            <person name="Harkins D.M."/>
            <person name="Durkin A.S."/>
            <person name="Brinkac L.M."/>
            <person name="Haft D.H."/>
            <person name="Selengut J.D."/>
            <person name="Sanka R."/>
            <person name="DePew J."/>
            <person name="Purushe J."/>
            <person name="Matthias M.A."/>
            <person name="Vinetz J.M."/>
            <person name="Sutton G.G."/>
            <person name="Nierman W.C."/>
            <person name="Fouts D.E."/>
        </authorList>
    </citation>
    <scope>NUCLEOTIDE SEQUENCE [LARGE SCALE GENOMIC DNA]</scope>
    <source>
        <strain evidence="2">MOR084</strain>
    </source>
</reference>
<organism evidence="2 3">
    <name type="scientific">Leptospira santarosai str. MOR084</name>
    <dbReference type="NCBI Taxonomy" id="1049984"/>
    <lineage>
        <taxon>Bacteria</taxon>
        <taxon>Pseudomonadati</taxon>
        <taxon>Spirochaetota</taxon>
        <taxon>Spirochaetia</taxon>
        <taxon>Leptospirales</taxon>
        <taxon>Leptospiraceae</taxon>
        <taxon>Leptospira</taxon>
    </lineage>
</organism>
<dbReference type="AlphaFoldDB" id="A0A0E2BGB6"/>
<protein>
    <submittedName>
        <fullName evidence="2">Lipoprotein</fullName>
    </submittedName>
</protein>
<sequence>MKVFRNFLYVGIVTIVLLNVLFVAACKRKENNEDTNNAILLWLATQPYVEQSKTGFFIIVPKGIAQ</sequence>
<feature type="transmembrane region" description="Helical" evidence="1">
    <location>
        <begin position="6"/>
        <end position="26"/>
    </location>
</feature>
<keyword evidence="1" id="KW-0472">Membrane</keyword>
<dbReference type="Proteomes" id="UP000006329">
    <property type="component" value="Unassembled WGS sequence"/>
</dbReference>
<keyword evidence="2" id="KW-0449">Lipoprotein</keyword>
<comment type="caution">
    <text evidence="2">The sequence shown here is derived from an EMBL/GenBank/DDBJ whole genome shotgun (WGS) entry which is preliminary data.</text>
</comment>
<evidence type="ECO:0000313" key="3">
    <source>
        <dbReference type="Proteomes" id="UP000006329"/>
    </source>
</evidence>
<dbReference type="EMBL" id="AHON02000032">
    <property type="protein sequence ID" value="EKO34378.1"/>
    <property type="molecule type" value="Genomic_DNA"/>
</dbReference>
<evidence type="ECO:0000313" key="2">
    <source>
        <dbReference type="EMBL" id="EKO34378.1"/>
    </source>
</evidence>
<dbReference type="RefSeq" id="WP_004470243.1">
    <property type="nucleotide sequence ID" value="NZ_AHON02000032.1"/>
</dbReference>
<keyword evidence="1" id="KW-0812">Transmembrane</keyword>